<evidence type="ECO:0000256" key="2">
    <source>
        <dbReference type="ARBA" id="ARBA00006966"/>
    </source>
</evidence>
<dbReference type="FunFam" id="3.90.1150.10:FF:000041">
    <property type="entry name" value="Low-specificity L-threonine aldolase"/>
    <property type="match status" value="1"/>
</dbReference>
<dbReference type="GO" id="GO:0006545">
    <property type="term" value="P:glycine biosynthetic process"/>
    <property type="evidence" value="ECO:0007669"/>
    <property type="project" value="TreeGrafter"/>
</dbReference>
<dbReference type="InterPro" id="IPR015421">
    <property type="entry name" value="PyrdxlP-dep_Trfase_major"/>
</dbReference>
<sequence length="358" mass="37946">MATIHPSTDFRSDTVTWPTPAMVEAMATAELGDDVYGEDPTVNELETLAASLLGKAAGLFVTSGTQGNLIAALTHAQRGDEAILGEDAHTFCWEAGGIAVLGGITTRPLPTDSRGRMAVDQIKAAIRSDNPHLPHSRLVLLENSSGGNHGAAIEPEYFAAVSAVAQAHDLKIHLDGARLFNAATALGIDPTAITTQVDSVSICLSKGLCAPVGSMLLGSEEFIHQARRHRKLLGGGMRQAGGLAAAGIIALKTMTQRLQADHDNALALALGLATIPGIKLDPQVVETNMVFFDLENDLNLAPEQLIKTLKIDYGLYIGGYGDRTLRAVTHYWIEPSQVDRLVEAIRAIVALHPTPGYT</sequence>
<gene>
    <name evidence="7" type="ORF">DCF17_18420</name>
</gene>
<comment type="cofactor">
    <cofactor evidence="1">
        <name>pyridoxal 5'-phosphate</name>
        <dbReference type="ChEBI" id="CHEBI:597326"/>
    </cofactor>
</comment>
<dbReference type="EMBL" id="QBMN01000162">
    <property type="protein sequence ID" value="PZO35650.1"/>
    <property type="molecule type" value="Genomic_DNA"/>
</dbReference>
<evidence type="ECO:0000256" key="1">
    <source>
        <dbReference type="ARBA" id="ARBA00001933"/>
    </source>
</evidence>
<dbReference type="SUPFAM" id="SSF53383">
    <property type="entry name" value="PLP-dependent transferases"/>
    <property type="match status" value="1"/>
</dbReference>
<comment type="caution">
    <text evidence="7">The sequence shown here is derived from an EMBL/GenBank/DDBJ whole genome shotgun (WGS) entry which is preliminary data.</text>
</comment>
<evidence type="ECO:0000259" key="6">
    <source>
        <dbReference type="Pfam" id="PF01212"/>
    </source>
</evidence>
<dbReference type="NCBIfam" id="NF007825">
    <property type="entry name" value="PRK10534.1"/>
    <property type="match status" value="1"/>
</dbReference>
<reference evidence="8" key="1">
    <citation type="submission" date="2018-04" db="EMBL/GenBank/DDBJ databases">
        <authorList>
            <person name="Cornet L."/>
        </authorList>
    </citation>
    <scope>NUCLEOTIDE SEQUENCE [LARGE SCALE GENOMIC DNA]</scope>
</reference>
<dbReference type="Gene3D" id="3.40.640.10">
    <property type="entry name" value="Type I PLP-dependent aspartate aminotransferase-like (Major domain)"/>
    <property type="match status" value="1"/>
</dbReference>
<dbReference type="InterPro" id="IPR015424">
    <property type="entry name" value="PyrdxlP-dep_Trfase"/>
</dbReference>
<dbReference type="Gene3D" id="3.90.1150.10">
    <property type="entry name" value="Aspartate Aminotransferase, domain 1"/>
    <property type="match status" value="1"/>
</dbReference>
<proteinExistence type="inferred from homology"/>
<dbReference type="NCBIfam" id="NF041359">
    <property type="entry name" value="GntG_guanitoxin"/>
    <property type="match status" value="1"/>
</dbReference>
<dbReference type="GO" id="GO:0008732">
    <property type="term" value="F:L-allo-threonine aldolase activity"/>
    <property type="evidence" value="ECO:0007669"/>
    <property type="project" value="TreeGrafter"/>
</dbReference>
<dbReference type="InterPro" id="IPR001597">
    <property type="entry name" value="ArAA_b-elim_lyase/Thr_aldolase"/>
</dbReference>
<feature type="domain" description="Aromatic amino acid beta-eliminating lyase/threonine aldolase" evidence="6">
    <location>
        <begin position="9"/>
        <end position="293"/>
    </location>
</feature>
<reference evidence="7 8" key="2">
    <citation type="submission" date="2018-06" db="EMBL/GenBank/DDBJ databases">
        <title>Metagenomic assembly of (sub)arctic Cyanobacteria and their associated microbiome from non-axenic cultures.</title>
        <authorList>
            <person name="Baurain D."/>
        </authorList>
    </citation>
    <scope>NUCLEOTIDE SEQUENCE [LARGE SCALE GENOMIC DNA]</scope>
    <source>
        <strain evidence="7">ULC041bin1</strain>
    </source>
</reference>
<dbReference type="Pfam" id="PF01212">
    <property type="entry name" value="Beta_elim_lyase"/>
    <property type="match status" value="1"/>
</dbReference>
<comment type="similarity">
    <text evidence="2">Belongs to the threonine aldolase family.</text>
</comment>
<keyword evidence="3" id="KW-0663">Pyridoxal phosphate</keyword>
<keyword evidence="4" id="KW-0456">Lyase</keyword>
<evidence type="ECO:0000256" key="3">
    <source>
        <dbReference type="ARBA" id="ARBA00022898"/>
    </source>
</evidence>
<dbReference type="GO" id="GO:0005829">
    <property type="term" value="C:cytosol"/>
    <property type="evidence" value="ECO:0007669"/>
    <property type="project" value="TreeGrafter"/>
</dbReference>
<dbReference type="PANTHER" id="PTHR48097:SF9">
    <property type="entry name" value="L-THREONINE ALDOLASE"/>
    <property type="match status" value="1"/>
</dbReference>
<dbReference type="AlphaFoldDB" id="A0A2W4VUM2"/>
<dbReference type="PIRSF" id="PIRSF017617">
    <property type="entry name" value="Thr_aldolase"/>
    <property type="match status" value="1"/>
</dbReference>
<dbReference type="GO" id="GO:0006567">
    <property type="term" value="P:L-threonine catabolic process"/>
    <property type="evidence" value="ECO:0007669"/>
    <property type="project" value="TreeGrafter"/>
</dbReference>
<dbReference type="FunFam" id="3.40.640.10:FF:000030">
    <property type="entry name" value="Low-specificity L-threonine aldolase"/>
    <property type="match status" value="1"/>
</dbReference>
<protein>
    <submittedName>
        <fullName evidence="7">Low-specificity L-threonine aldolase</fullName>
    </submittedName>
</protein>
<evidence type="ECO:0000313" key="7">
    <source>
        <dbReference type="EMBL" id="PZO35650.1"/>
    </source>
</evidence>
<dbReference type="InterPro" id="IPR015422">
    <property type="entry name" value="PyrdxlP-dep_Trfase_small"/>
</dbReference>
<dbReference type="Proteomes" id="UP000249081">
    <property type="component" value="Unassembled WGS sequence"/>
</dbReference>
<evidence type="ECO:0000256" key="5">
    <source>
        <dbReference type="PIRSR" id="PIRSR017617-1"/>
    </source>
</evidence>
<evidence type="ECO:0000256" key="4">
    <source>
        <dbReference type="ARBA" id="ARBA00023239"/>
    </source>
</evidence>
<dbReference type="InterPro" id="IPR023603">
    <property type="entry name" value="Low_specificity_L-TA-like"/>
</dbReference>
<evidence type="ECO:0000313" key="8">
    <source>
        <dbReference type="Proteomes" id="UP000249081"/>
    </source>
</evidence>
<feature type="modified residue" description="N6-(pyridoxal phosphate)lysine" evidence="5">
    <location>
        <position position="206"/>
    </location>
</feature>
<organism evidence="7 8">
    <name type="scientific">Shackletoniella antarctica</name>
    <dbReference type="NCBI Taxonomy" id="268115"/>
    <lineage>
        <taxon>Bacteria</taxon>
        <taxon>Bacillati</taxon>
        <taxon>Cyanobacteriota</taxon>
        <taxon>Cyanophyceae</taxon>
        <taxon>Oculatellales</taxon>
        <taxon>Oculatellaceae</taxon>
        <taxon>Shackletoniella</taxon>
    </lineage>
</organism>
<accession>A0A2W4VUM2</accession>
<name>A0A2W4VUM2_9CYAN</name>
<dbReference type="PANTHER" id="PTHR48097">
    <property type="entry name" value="L-THREONINE ALDOLASE-RELATED"/>
    <property type="match status" value="1"/>
</dbReference>